<evidence type="ECO:0000259" key="5">
    <source>
        <dbReference type="PROSITE" id="PS51078"/>
    </source>
</evidence>
<dbReference type="InterPro" id="IPR005471">
    <property type="entry name" value="Tscrpt_reg_IclR_N"/>
</dbReference>
<gene>
    <name evidence="6" type="ORF">KHM83_01220</name>
</gene>
<evidence type="ECO:0000259" key="4">
    <source>
        <dbReference type="PROSITE" id="PS51077"/>
    </source>
</evidence>
<dbReference type="Gene3D" id="3.30.450.40">
    <property type="match status" value="1"/>
</dbReference>
<comment type="caution">
    <text evidence="6">The sequence shown here is derived from an EMBL/GenBank/DDBJ whole genome shotgun (WGS) entry which is preliminary data.</text>
</comment>
<evidence type="ECO:0000313" key="6">
    <source>
        <dbReference type="EMBL" id="MBS7525290.1"/>
    </source>
</evidence>
<organism evidence="6 7">
    <name type="scientific">Fusibacter paucivorans</name>
    <dbReference type="NCBI Taxonomy" id="76009"/>
    <lineage>
        <taxon>Bacteria</taxon>
        <taxon>Bacillati</taxon>
        <taxon>Bacillota</taxon>
        <taxon>Clostridia</taxon>
        <taxon>Eubacteriales</taxon>
        <taxon>Eubacteriales Family XII. Incertae Sedis</taxon>
        <taxon>Fusibacter</taxon>
    </lineage>
</organism>
<dbReference type="InterPro" id="IPR014757">
    <property type="entry name" value="Tscrpt_reg_IclR_C"/>
</dbReference>
<protein>
    <submittedName>
        <fullName evidence="6">IclR family transcriptional regulator</fullName>
    </submittedName>
</protein>
<dbReference type="InterPro" id="IPR036390">
    <property type="entry name" value="WH_DNA-bd_sf"/>
</dbReference>
<dbReference type="PANTHER" id="PTHR30136">
    <property type="entry name" value="HELIX-TURN-HELIX TRANSCRIPTIONAL REGULATOR, ICLR FAMILY"/>
    <property type="match status" value="1"/>
</dbReference>
<dbReference type="Pfam" id="PF09339">
    <property type="entry name" value="HTH_IclR"/>
    <property type="match status" value="1"/>
</dbReference>
<feature type="domain" description="HTH iclR-type" evidence="4">
    <location>
        <begin position="14"/>
        <end position="76"/>
    </location>
</feature>
<dbReference type="PROSITE" id="PS51077">
    <property type="entry name" value="HTH_ICLR"/>
    <property type="match status" value="1"/>
</dbReference>
<dbReference type="SMART" id="SM00346">
    <property type="entry name" value="HTH_ICLR"/>
    <property type="match status" value="1"/>
</dbReference>
<dbReference type="InterPro" id="IPR036388">
    <property type="entry name" value="WH-like_DNA-bd_sf"/>
</dbReference>
<feature type="domain" description="IclR-ED" evidence="5">
    <location>
        <begin position="77"/>
        <end position="260"/>
    </location>
</feature>
<reference evidence="6 7" key="1">
    <citation type="submission" date="2021-05" db="EMBL/GenBank/DDBJ databases">
        <title>Fusibacter ferrireducens sp. nov., an anaerobic, sulfur- and Fe-reducing bacterium isolated from the mangrove sediment.</title>
        <authorList>
            <person name="Qiu D."/>
        </authorList>
    </citation>
    <scope>NUCLEOTIDE SEQUENCE [LARGE SCALE GENOMIC DNA]</scope>
    <source>
        <strain evidence="6 7">DSM 12116</strain>
    </source>
</reference>
<evidence type="ECO:0000256" key="3">
    <source>
        <dbReference type="ARBA" id="ARBA00023163"/>
    </source>
</evidence>
<dbReference type="InterPro" id="IPR050707">
    <property type="entry name" value="HTH_MetabolicPath_Reg"/>
</dbReference>
<dbReference type="InterPro" id="IPR029016">
    <property type="entry name" value="GAF-like_dom_sf"/>
</dbReference>
<dbReference type="Pfam" id="PF01614">
    <property type="entry name" value="IclR_C"/>
    <property type="match status" value="1"/>
</dbReference>
<dbReference type="SUPFAM" id="SSF55781">
    <property type="entry name" value="GAF domain-like"/>
    <property type="match status" value="1"/>
</dbReference>
<dbReference type="EMBL" id="JAHBCL010000001">
    <property type="protein sequence ID" value="MBS7525290.1"/>
    <property type="molecule type" value="Genomic_DNA"/>
</dbReference>
<proteinExistence type="predicted"/>
<dbReference type="SUPFAM" id="SSF46785">
    <property type="entry name" value="Winged helix' DNA-binding domain"/>
    <property type="match status" value="1"/>
</dbReference>
<evidence type="ECO:0000256" key="2">
    <source>
        <dbReference type="ARBA" id="ARBA00023125"/>
    </source>
</evidence>
<evidence type="ECO:0000256" key="1">
    <source>
        <dbReference type="ARBA" id="ARBA00023015"/>
    </source>
</evidence>
<dbReference type="PANTHER" id="PTHR30136:SF24">
    <property type="entry name" value="HTH-TYPE TRANSCRIPTIONAL REPRESSOR ALLR"/>
    <property type="match status" value="1"/>
</dbReference>
<evidence type="ECO:0000313" key="7">
    <source>
        <dbReference type="Proteomes" id="UP000746471"/>
    </source>
</evidence>
<dbReference type="PROSITE" id="PS51078">
    <property type="entry name" value="ICLR_ED"/>
    <property type="match status" value="1"/>
</dbReference>
<dbReference type="RefSeq" id="WP_213235072.1">
    <property type="nucleotide sequence ID" value="NZ_JAHBCL010000001.1"/>
</dbReference>
<keyword evidence="1" id="KW-0805">Transcription regulation</keyword>
<dbReference type="Proteomes" id="UP000746471">
    <property type="component" value="Unassembled WGS sequence"/>
</dbReference>
<accession>A0ABS5PJK5</accession>
<keyword evidence="7" id="KW-1185">Reference proteome</keyword>
<keyword evidence="3" id="KW-0804">Transcription</keyword>
<name>A0ABS5PJK5_9FIRM</name>
<sequence length="263" mass="29560">MQSITSDAKKSAHVKSVERAFILVEELAKEPREYSLTEISRTLNWPKSTVHGLLSTLVQYRYVDQSPETGRYRLGIRFFELGMHVGRMWDIRGVASPYIQKLNQTLGEMVQLGTEDKGEVLYLDKIDSLHLIRLVSEIGGRLPLHCTGLGKVLLAYMPSDQMHFIIRKHGLKRFTDRTITTLPLLEKDLSAIRDQGYAMDDGEIMEGIRCIAAPIFDGRNHVRYAVSVSGLLADMKGTKLGQVKASVVRTADEISKAMQQISV</sequence>
<keyword evidence="2" id="KW-0238">DNA-binding</keyword>
<dbReference type="Gene3D" id="1.10.10.10">
    <property type="entry name" value="Winged helix-like DNA-binding domain superfamily/Winged helix DNA-binding domain"/>
    <property type="match status" value="1"/>
</dbReference>